<proteinExistence type="predicted"/>
<dbReference type="Proteomes" id="UP000001548">
    <property type="component" value="Unassembled WGS sequence"/>
</dbReference>
<dbReference type="VEuPathDB" id="GiardiaDB:GL50803_115129"/>
<keyword evidence="2" id="KW-1185">Reference proteome</keyword>
<sequence length="1263" mass="144845">MYPPRINRKERKTRIAELRGMESDDFDSEAYPVPKKSVVDTLLRRLRGIESAPDNYFSTMHTYKYGTQGIDIAKAICEFKYPEDRRAEIETFVLNMLLVSEIFFRNIVELILSQVQKLLVPKGPAFRDNIDETLAPSDVNRQQRVSAVSLFCALWRYGMIAKSDKLEELVGLLARESFTILRQVISQYSSLPPRPANLSEAKRITLSSYVFNGAYHPTYFTSAFLHTFLCQTVEDGFGISPLHGEITNNNINTPCTPDKHTPMLISQEERNSLIHHIAMLFQLDTSHDALALVPAKPLIPREELSTLPRGILSCFDYMIRLFHVEYKIYALFKETVSILSQEFGALSKESLCDGELEWGNHLCKCNTYFCNILNTLGLNMIVPTVLNQLSVSPRSTKAFITSAFDLCPSERERYVSIINFESGKLADVYTNEISEIDSLRRYPLSLTQSYRVLEDKYKENLDTVYALLNKDIQKAIDSVFKQYYDSTPRASSVEKLQHLLFDPKRITRIGINPGDITLLLQSIRNQTEEHVIILLLVKFLNFKDTTSIITINSVFRQVFCRRFAIPETCCHYYAHLYACLCINRIIPIVGPLQTDSDEHKLYPAHIQCQNALSRILINEDRDVERDDATFHLIRCVNHLSCFNLLKIKDLISCMTKASNRLSRVEQISFKSKRLIMTLYNIIYHNYYFWYSSCPEICINVNKIHSIVSDVVKRQESKAIKDWYEVLVNVRYKPLLAHIDKYIQEQQERKGSTPNLERIHEEYSNSVRSYLNTNSGRFTHSLAYQWLKKRLLSFLKEAQPLYSKQLDTTFPQYITSLLTRLNNDSRSAVTTTSSSEPEDNENGLSYVEDFSASTVVSMEDILLDLRNSIIAHFSPNVEPLLHSFLTKTLSLLNFTDLSHGTDPIDFLPAGFYDRIYKEIKEKYDKHNRFHHIENDYAMYNDRLLPPAPTPHELSTVFLSLDVLSSDTVRPLAALITCMHHSDSKNLQIGSRRIMAALMDTLESAIAIGNEQQASATGLLLVELVKLGMVEYSAISNVVSTFILSSDCIFKLSSTHLSSYGTELDSLWFKLDKKLIPLSQEFATHENLYIDQQQEYTRLFNKYKFLSLEQQLGYRISYPSDSGIRSSNMFALGMQMMNSFIHHFVTGMIAHFMGIPECASVKVSFALKEEILRDYVKVCLYSQCRQCEITALLSNLLDETVKYSNVLIDAKQLINMQINLAIFSETITSASKFVVANDFSYRSSLKPFCDLIRRFLVTAPSAKME</sequence>
<dbReference type="AlphaFoldDB" id="D3KH05"/>
<organism evidence="1 2">
    <name type="scientific">Giardia intestinalis (strain ATCC 50803 / WB clone C6)</name>
    <name type="common">Giardia lamblia</name>
    <dbReference type="NCBI Taxonomy" id="184922"/>
    <lineage>
        <taxon>Eukaryota</taxon>
        <taxon>Metamonada</taxon>
        <taxon>Diplomonadida</taxon>
        <taxon>Hexamitidae</taxon>
        <taxon>Giardiinae</taxon>
        <taxon>Giardia</taxon>
    </lineage>
</organism>
<accession>D3KH05</accession>
<evidence type="ECO:0000313" key="2">
    <source>
        <dbReference type="Proteomes" id="UP000001548"/>
    </source>
</evidence>
<evidence type="ECO:0000313" key="1">
    <source>
        <dbReference type="EMBL" id="KAE8304220.1"/>
    </source>
</evidence>
<dbReference type="HOGENOM" id="CLU_264672_0_0_1"/>
<dbReference type="OMA" id="PETCCHY"/>
<comment type="caution">
    <text evidence="1">The sequence shown here is derived from an EMBL/GenBank/DDBJ whole genome shotgun (WGS) entry which is preliminary data.</text>
</comment>
<name>D3KH05_GIAIC</name>
<protein>
    <submittedName>
        <fullName evidence="1">Uncharacterized protein</fullName>
    </submittedName>
</protein>
<reference evidence="1 2" key="1">
    <citation type="journal article" date="2007" name="Science">
        <title>Genomic minimalism in the early diverging intestinal parasite Giardia lamblia.</title>
        <authorList>
            <person name="Morrison H.G."/>
            <person name="McArthur A.G."/>
            <person name="Gillin F.D."/>
            <person name="Aley S.B."/>
            <person name="Adam R.D."/>
            <person name="Olsen G.J."/>
            <person name="Best A.A."/>
            <person name="Cande W.Z."/>
            <person name="Chen F."/>
            <person name="Cipriano M.J."/>
            <person name="Davids B.J."/>
            <person name="Dawson S.C."/>
            <person name="Elmendorf H.G."/>
            <person name="Hehl A.B."/>
            <person name="Holder M.E."/>
            <person name="Huse S.M."/>
            <person name="Kim U.U."/>
            <person name="Lasek-Nesselquist E."/>
            <person name="Manning G."/>
            <person name="Nigam A."/>
            <person name="Nixon J.E."/>
            <person name="Palm D."/>
            <person name="Passamaneck N.E."/>
            <person name="Prabhu A."/>
            <person name="Reich C.I."/>
            <person name="Reiner D.S."/>
            <person name="Samuelson J."/>
            <person name="Svard S.G."/>
            <person name="Sogin M.L."/>
        </authorList>
    </citation>
    <scope>NUCLEOTIDE SEQUENCE [LARGE SCALE GENOMIC DNA]</scope>
    <source>
        <strain evidence="1 2">WB C6</strain>
    </source>
</reference>
<gene>
    <name evidence="1" type="ORF">GL50803_00115129</name>
</gene>
<dbReference type="EMBL" id="AACB03000002">
    <property type="protein sequence ID" value="KAE8304220.1"/>
    <property type="molecule type" value="Genomic_DNA"/>
</dbReference>